<comment type="similarity">
    <text evidence="1">Belongs to the FAH family.</text>
</comment>
<evidence type="ECO:0000256" key="3">
    <source>
        <dbReference type="PROSITE-ProRule" id="PRU10141"/>
    </source>
</evidence>
<evidence type="ECO:0000256" key="1">
    <source>
        <dbReference type="ARBA" id="ARBA00010211"/>
    </source>
</evidence>
<proteinExistence type="inferred from homology"/>
<keyword evidence="6" id="KW-0808">Transferase</keyword>
<dbReference type="GO" id="GO:0050163">
    <property type="term" value="F:oxaloacetate tautomerase activity"/>
    <property type="evidence" value="ECO:0007669"/>
    <property type="project" value="UniProtKB-ARBA"/>
</dbReference>
<dbReference type="InterPro" id="IPR036663">
    <property type="entry name" value="Fumarylacetoacetase_C_sf"/>
</dbReference>
<dbReference type="EMBL" id="LTAN01000005">
    <property type="protein sequence ID" value="OBR08573.1"/>
    <property type="molecule type" value="Genomic_DNA"/>
</dbReference>
<dbReference type="Proteomes" id="UP000092177">
    <property type="component" value="Chromosome 5"/>
</dbReference>
<dbReference type="PANTHER" id="PTHR11820:SF7">
    <property type="entry name" value="ACYLPYRUVASE FAHD1, MITOCHONDRIAL"/>
    <property type="match status" value="1"/>
</dbReference>
<keyword evidence="3" id="KW-0067">ATP-binding</keyword>
<keyword evidence="2" id="KW-0479">Metal-binding</keyword>
<accession>A0A1B7Y913</accession>
<dbReference type="RefSeq" id="XP_018157091.1">
    <property type="nucleotide sequence ID" value="XM_018302313.1"/>
</dbReference>
<dbReference type="InterPro" id="IPR029058">
    <property type="entry name" value="AB_hydrolase_fold"/>
</dbReference>
<dbReference type="OrthoDB" id="194468at2759"/>
<dbReference type="Gene3D" id="3.30.200.20">
    <property type="entry name" value="Phosphorylase Kinase, domain 1"/>
    <property type="match status" value="1"/>
</dbReference>
<dbReference type="GeneID" id="28866420"/>
<evidence type="ECO:0000313" key="6">
    <source>
        <dbReference type="EMBL" id="OBR08573.1"/>
    </source>
</evidence>
<dbReference type="InterPro" id="IPR000073">
    <property type="entry name" value="AB_hydrolase_1"/>
</dbReference>
<evidence type="ECO:0000256" key="4">
    <source>
        <dbReference type="SAM" id="MobiDB-lite"/>
    </source>
</evidence>
<dbReference type="Gene3D" id="3.90.850.10">
    <property type="entry name" value="Fumarylacetoacetase-like, C-terminal domain"/>
    <property type="match status" value="1"/>
</dbReference>
<dbReference type="InterPro" id="IPR017441">
    <property type="entry name" value="Protein_kinase_ATP_BS"/>
</dbReference>
<dbReference type="GO" id="GO:0005524">
    <property type="term" value="F:ATP binding"/>
    <property type="evidence" value="ECO:0007669"/>
    <property type="project" value="UniProtKB-UniRule"/>
</dbReference>
<comment type="caution">
    <text evidence="6">The sequence shown here is derived from an EMBL/GenBank/DDBJ whole genome shotgun (WGS) entry which is preliminary data.</text>
</comment>
<sequence length="1039" mass="114350">MTSYLEGPANFVAYLQRDVSRIGHLDLARQTIQPLSFDSGTPVENLYQVIEASAAQYVAAGSVVSVSDVKLLPPISGRDVLAVGKNYMEHAKEFNSSGYDSSDKVDLPSHPVIFTKRATSIIAHGDEIHLHQGFTESADYEGEIGVIIGKAGYRISEEDAWDYVWGYTIINDLTARERQRDHKQFYIGKSPDTFCPMGPIAVAKENLPEQGRSLRLQTHVNGQLRQDATLNDLIFSIPRLIATLSAGQTLQPGDVLATGTPAGVGLGLSPPTYLKSGDEIAISVTGLGTLKNTVAESSKENLTTVRIRNEARSTAFRLNNGEKSSQGRVGLTPKLDGLSGISYQRLGSGDEKFVFVHGLGGTKDYWTPLISRLSLTNRASVHLYDFEGHGLTPTFPTQKLTISHLATELKSVFDRADASPQSPATLVAHSLGCLIAINFASEYPDLVKKLVLFGPPPSPLPNLTPDVWFSIAEQARRHGMSGIVDATVSTQVSDYTKINNPLAVAAVRLSLLGQDPEAYAKACSALALGDSADFSQLNIETLLVTGQHDPVSSPSAIEDYAKRNPRSRLVVLPNVGHWHVFEDVVGVGQSLQNFLFRVTGTPCEWAESYRPGGFHPVHFGDVFKGRYEVIRKLGNGYFGTVWLALDSTTSAYVALKIEVAGRQEPRELPIQRFLAKITVDDPFSRSRHVVKLMDSFHHDGPKGRHLCLVLEPMGPSVSTILNAPHETYDPLNPPVRRFETDKTKRILCNVLAGLQFLHSNGVVHGDLQSGNILFALQDLSTVGPEKLKQDESTSRIDYLHRIDGKPDKWAPKYLAASQPLSEYTVKEPDDDTKLADLGGAFFTNEPPEKVVTPMSLRAPELLLGEPFGIGVDIWSFGCLLFEFVTGTSLFQLPPFGLSDEALKDEHLIQLTDIIQPLPENLIEKWPASSKYYGPRGERLNTRPRDFDEDDFDERYDSHEDTEGDVVDSKDNEDFGFDIGERMPPQTLDSLEKLISDNKAADVDEAEEKKITSLLRSIFQYDPARRPSAADLLEHAWLKG</sequence>
<evidence type="ECO:0000313" key="7">
    <source>
        <dbReference type="Proteomes" id="UP000092177"/>
    </source>
</evidence>
<dbReference type="AlphaFoldDB" id="A0A1B7Y913"/>
<feature type="domain" description="Protein kinase" evidence="5">
    <location>
        <begin position="627"/>
        <end position="1037"/>
    </location>
</feature>
<feature type="region of interest" description="Disordered" evidence="4">
    <location>
        <begin position="933"/>
        <end position="983"/>
    </location>
</feature>
<feature type="binding site" evidence="3">
    <location>
        <position position="656"/>
    </location>
    <ligand>
        <name>ATP</name>
        <dbReference type="ChEBI" id="CHEBI:30616"/>
    </ligand>
</feature>
<dbReference type="SUPFAM" id="SSF56112">
    <property type="entry name" value="Protein kinase-like (PK-like)"/>
    <property type="match status" value="1"/>
</dbReference>
<dbReference type="Gene3D" id="1.10.510.10">
    <property type="entry name" value="Transferase(Phosphotransferase) domain 1"/>
    <property type="match status" value="1"/>
</dbReference>
<protein>
    <submittedName>
        <fullName evidence="6">Serine/threonine-protein kinase SRPK3</fullName>
    </submittedName>
</protein>
<dbReference type="InterPro" id="IPR011234">
    <property type="entry name" value="Fumarylacetoacetase-like_C"/>
</dbReference>
<dbReference type="Pfam" id="PF01557">
    <property type="entry name" value="FAA_hydrolase"/>
    <property type="match status" value="1"/>
</dbReference>
<dbReference type="GO" id="GO:0004672">
    <property type="term" value="F:protein kinase activity"/>
    <property type="evidence" value="ECO:0007669"/>
    <property type="project" value="InterPro"/>
</dbReference>
<keyword evidence="3" id="KW-0547">Nucleotide-binding</keyword>
<dbReference type="GO" id="GO:0046872">
    <property type="term" value="F:metal ion binding"/>
    <property type="evidence" value="ECO:0007669"/>
    <property type="project" value="UniProtKB-KW"/>
</dbReference>
<dbReference type="VEuPathDB" id="FungiDB:CH63R_07338"/>
<dbReference type="Pfam" id="PF00069">
    <property type="entry name" value="Pkinase"/>
    <property type="match status" value="2"/>
</dbReference>
<dbReference type="PROSITE" id="PS00107">
    <property type="entry name" value="PROTEIN_KINASE_ATP"/>
    <property type="match status" value="1"/>
</dbReference>
<dbReference type="GO" id="GO:0018773">
    <property type="term" value="F:acetylpyruvate hydrolase activity"/>
    <property type="evidence" value="ECO:0007669"/>
    <property type="project" value="TreeGrafter"/>
</dbReference>
<evidence type="ECO:0000256" key="2">
    <source>
        <dbReference type="ARBA" id="ARBA00022723"/>
    </source>
</evidence>
<gene>
    <name evidence="6" type="ORF">CH63R_07338</name>
</gene>
<keyword evidence="7" id="KW-1185">Reference proteome</keyword>
<dbReference type="FunFam" id="3.90.850.10:FF:000002">
    <property type="entry name" value="2-hydroxyhepta-2,4-diene-1,7-dioate isomerase"/>
    <property type="match status" value="1"/>
</dbReference>
<dbReference type="InterPro" id="IPR000719">
    <property type="entry name" value="Prot_kinase_dom"/>
</dbReference>
<dbReference type="PANTHER" id="PTHR11820">
    <property type="entry name" value="ACYLPYRUVASE"/>
    <property type="match status" value="1"/>
</dbReference>
<feature type="compositionally biased region" description="Basic and acidic residues" evidence="4">
    <location>
        <begin position="954"/>
        <end position="972"/>
    </location>
</feature>
<dbReference type="InterPro" id="IPR011009">
    <property type="entry name" value="Kinase-like_dom_sf"/>
</dbReference>
<dbReference type="Gene3D" id="3.40.50.1820">
    <property type="entry name" value="alpha/beta hydrolase"/>
    <property type="match status" value="1"/>
</dbReference>
<evidence type="ECO:0000259" key="5">
    <source>
        <dbReference type="PROSITE" id="PS50011"/>
    </source>
</evidence>
<dbReference type="KEGG" id="chig:CH63R_07338"/>
<dbReference type="Pfam" id="PF12697">
    <property type="entry name" value="Abhydrolase_6"/>
    <property type="match status" value="1"/>
</dbReference>
<keyword evidence="6" id="KW-0418">Kinase</keyword>
<feature type="compositionally biased region" description="Basic and acidic residues" evidence="4">
    <location>
        <begin position="935"/>
        <end position="945"/>
    </location>
</feature>
<dbReference type="GO" id="GO:0006107">
    <property type="term" value="P:oxaloacetate metabolic process"/>
    <property type="evidence" value="ECO:0007669"/>
    <property type="project" value="UniProtKB-ARBA"/>
</dbReference>
<reference evidence="7" key="1">
    <citation type="journal article" date="2017" name="BMC Genomics">
        <title>Gapless genome assembly of Colletotrichum higginsianum reveals chromosome structure and association of transposable elements with secondary metabolite gene clusters.</title>
        <authorList>
            <person name="Dallery J.-F."/>
            <person name="Lapalu N."/>
            <person name="Zampounis A."/>
            <person name="Pigne S."/>
            <person name="Luyten I."/>
            <person name="Amselem J."/>
            <person name="Wittenberg A.H.J."/>
            <person name="Zhou S."/>
            <person name="de Queiroz M.V."/>
            <person name="Robin G.P."/>
            <person name="Auger A."/>
            <person name="Hainaut M."/>
            <person name="Henrissat B."/>
            <person name="Kim K.-T."/>
            <person name="Lee Y.-H."/>
            <person name="Lespinet O."/>
            <person name="Schwartz D.C."/>
            <person name="Thon M.R."/>
            <person name="O'Connell R.J."/>
        </authorList>
    </citation>
    <scope>NUCLEOTIDE SEQUENCE [LARGE SCALE GENOMIC DNA]</scope>
    <source>
        <strain evidence="7">IMI 349063</strain>
    </source>
</reference>
<organism evidence="6 7">
    <name type="scientific">Colletotrichum higginsianum (strain IMI 349063)</name>
    <name type="common">Crucifer anthracnose fungus</name>
    <dbReference type="NCBI Taxonomy" id="759273"/>
    <lineage>
        <taxon>Eukaryota</taxon>
        <taxon>Fungi</taxon>
        <taxon>Dikarya</taxon>
        <taxon>Ascomycota</taxon>
        <taxon>Pezizomycotina</taxon>
        <taxon>Sordariomycetes</taxon>
        <taxon>Hypocreomycetidae</taxon>
        <taxon>Glomerellales</taxon>
        <taxon>Glomerellaceae</taxon>
        <taxon>Colletotrichum</taxon>
        <taxon>Colletotrichum destructivum species complex</taxon>
    </lineage>
</organism>
<dbReference type="SUPFAM" id="SSF53474">
    <property type="entry name" value="alpha/beta-Hydrolases"/>
    <property type="match status" value="1"/>
</dbReference>
<dbReference type="PROSITE" id="PS50011">
    <property type="entry name" value="PROTEIN_KINASE_DOM"/>
    <property type="match status" value="1"/>
</dbReference>
<name>A0A1B7Y913_COLHI</name>
<dbReference type="SUPFAM" id="SSF56529">
    <property type="entry name" value="FAH"/>
    <property type="match status" value="1"/>
</dbReference>